<accession>A0A369WZR4</accession>
<reference evidence="2 3" key="1">
    <citation type="submission" date="2018-07" db="EMBL/GenBank/DDBJ databases">
        <title>Motiliproteus coralliicola sp. nov., a bacterium isolated from Coral.</title>
        <authorList>
            <person name="Wang G."/>
        </authorList>
    </citation>
    <scope>NUCLEOTIDE SEQUENCE [LARGE SCALE GENOMIC DNA]</scope>
    <source>
        <strain evidence="2 3">C34</strain>
    </source>
</reference>
<proteinExistence type="predicted"/>
<gene>
    <name evidence="2" type="ORF">DV711_05455</name>
</gene>
<dbReference type="PIRSF" id="PIRSF032817">
    <property type="entry name" value="UCP032817"/>
    <property type="match status" value="1"/>
</dbReference>
<dbReference type="OrthoDB" id="278697at2"/>
<feature type="transmembrane region" description="Helical" evidence="1">
    <location>
        <begin position="6"/>
        <end position="22"/>
    </location>
</feature>
<keyword evidence="1" id="KW-1133">Transmembrane helix</keyword>
<dbReference type="RefSeq" id="WP_114694609.1">
    <property type="nucleotide sequence ID" value="NZ_QQOH01000001.1"/>
</dbReference>
<dbReference type="InterPro" id="IPR017008">
    <property type="entry name" value="UCP032817-like"/>
</dbReference>
<name>A0A369WZR4_9GAMM</name>
<dbReference type="EMBL" id="QQOH01000001">
    <property type="protein sequence ID" value="RDE25015.1"/>
    <property type="molecule type" value="Genomic_DNA"/>
</dbReference>
<protein>
    <submittedName>
        <fullName evidence="2">Uncharacterized protein</fullName>
    </submittedName>
</protein>
<keyword evidence="1" id="KW-0812">Transmembrane</keyword>
<evidence type="ECO:0000313" key="3">
    <source>
        <dbReference type="Proteomes" id="UP000253769"/>
    </source>
</evidence>
<dbReference type="AlphaFoldDB" id="A0A369WZR4"/>
<evidence type="ECO:0000256" key="1">
    <source>
        <dbReference type="SAM" id="Phobius"/>
    </source>
</evidence>
<comment type="caution">
    <text evidence="2">The sequence shown here is derived from an EMBL/GenBank/DDBJ whole genome shotgun (WGS) entry which is preliminary data.</text>
</comment>
<keyword evidence="3" id="KW-1185">Reference proteome</keyword>
<dbReference type="Proteomes" id="UP000253769">
    <property type="component" value="Unassembled WGS sequence"/>
</dbReference>
<keyword evidence="1" id="KW-0472">Membrane</keyword>
<evidence type="ECO:0000313" key="2">
    <source>
        <dbReference type="EMBL" id="RDE25015.1"/>
    </source>
</evidence>
<sequence length="211" mass="23478">MDPIFTGLPVALAAVVVFWLYRRERKKRRQQLIDEFRFPPSIAVKLTEKYPQLSEQDVEYVFCGLREYFHLCNLAGKRMVSMPSQVVDVAWHEFILFTRKYEYFCGKALGRFLHHTPAEAMRTPTDAQQGLKLAWKLSCQREGMAPKAANRLPLLFAIDQQLNIDDGFKYALDCKKTSGDYYCAGHIGCGGGCGGGGDSDSSGCGGGCGGD</sequence>
<organism evidence="2 3">
    <name type="scientific">Motiliproteus coralliicola</name>
    <dbReference type="NCBI Taxonomy" id="2283196"/>
    <lineage>
        <taxon>Bacteria</taxon>
        <taxon>Pseudomonadati</taxon>
        <taxon>Pseudomonadota</taxon>
        <taxon>Gammaproteobacteria</taxon>
        <taxon>Oceanospirillales</taxon>
        <taxon>Oceanospirillaceae</taxon>
        <taxon>Motiliproteus</taxon>
    </lineage>
</organism>